<evidence type="ECO:0000256" key="6">
    <source>
        <dbReference type="SAM" id="Phobius"/>
    </source>
</evidence>
<gene>
    <name evidence="8" type="ORF">BN1050_00337</name>
</gene>
<proteinExistence type="predicted"/>
<feature type="transmembrane region" description="Helical" evidence="6">
    <location>
        <begin position="37"/>
        <end position="62"/>
    </location>
</feature>
<dbReference type="HOGENOM" id="CLU_142842_2_2_9"/>
<feature type="domain" description="Lipopolysaccharide assembly protein A" evidence="7">
    <location>
        <begin position="24"/>
        <end position="83"/>
    </location>
</feature>
<evidence type="ECO:0000256" key="3">
    <source>
        <dbReference type="ARBA" id="ARBA00022989"/>
    </source>
</evidence>
<name>A0A078M5B1_9BACL</name>
<evidence type="ECO:0000256" key="4">
    <source>
        <dbReference type="ARBA" id="ARBA00023136"/>
    </source>
</evidence>
<feature type="transmembrane region" description="Helical" evidence="6">
    <location>
        <begin position="7"/>
        <end position="25"/>
    </location>
</feature>
<dbReference type="EMBL" id="LN483073">
    <property type="protein sequence ID" value="CDZ99871.1"/>
    <property type="molecule type" value="Genomic_DNA"/>
</dbReference>
<reference evidence="8" key="1">
    <citation type="submission" date="2014-07" db="EMBL/GenBank/DDBJ databases">
        <authorList>
            <person name="Urmite Genomes Urmite Genomes"/>
        </authorList>
    </citation>
    <scope>NUCLEOTIDE SEQUENCE</scope>
    <source>
        <strain evidence="8">13S34_air</strain>
    </source>
</reference>
<dbReference type="PANTHER" id="PTHR41335:SF1">
    <property type="entry name" value="MEMBRANE PROTEIN"/>
    <property type="match status" value="1"/>
</dbReference>
<keyword evidence="5" id="KW-0175">Coiled coil</keyword>
<dbReference type="InterPro" id="IPR010445">
    <property type="entry name" value="LapA_dom"/>
</dbReference>
<dbReference type="GO" id="GO:0005886">
    <property type="term" value="C:plasma membrane"/>
    <property type="evidence" value="ECO:0007669"/>
    <property type="project" value="InterPro"/>
</dbReference>
<dbReference type="Pfam" id="PF06305">
    <property type="entry name" value="LapA_dom"/>
    <property type="match status" value="1"/>
</dbReference>
<organism evidence="8">
    <name type="scientific">Metalysinibacillus saudimassiliensis</name>
    <dbReference type="NCBI Taxonomy" id="1461583"/>
    <lineage>
        <taxon>Bacteria</taxon>
        <taxon>Bacillati</taxon>
        <taxon>Bacillota</taxon>
        <taxon>Bacilli</taxon>
        <taxon>Bacillales</taxon>
        <taxon>Caryophanaceae</taxon>
        <taxon>Metalysinibacillus</taxon>
    </lineage>
</organism>
<accession>A0A078M5B1</accession>
<evidence type="ECO:0000259" key="7">
    <source>
        <dbReference type="Pfam" id="PF06305"/>
    </source>
</evidence>
<keyword evidence="2 6" id="KW-0812">Transmembrane</keyword>
<protein>
    <recommendedName>
        <fullName evidence="7">Lipopolysaccharide assembly protein A domain-containing protein</fullName>
    </recommendedName>
</protein>
<feature type="coiled-coil region" evidence="5">
    <location>
        <begin position="78"/>
        <end position="105"/>
    </location>
</feature>
<evidence type="ECO:0000256" key="2">
    <source>
        <dbReference type="ARBA" id="ARBA00022692"/>
    </source>
</evidence>
<evidence type="ECO:0000256" key="1">
    <source>
        <dbReference type="ARBA" id="ARBA00022475"/>
    </source>
</evidence>
<keyword evidence="3 6" id="KW-1133">Transmembrane helix</keyword>
<dbReference type="PANTHER" id="PTHR41335">
    <property type="entry name" value="MEMBRANE PROTEIN-RELATED"/>
    <property type="match status" value="1"/>
</dbReference>
<dbReference type="AlphaFoldDB" id="A0A078M5B1"/>
<evidence type="ECO:0000313" key="8">
    <source>
        <dbReference type="EMBL" id="CDZ99871.1"/>
    </source>
</evidence>
<evidence type="ECO:0000256" key="5">
    <source>
        <dbReference type="SAM" id="Coils"/>
    </source>
</evidence>
<dbReference type="PATRIC" id="fig|1461583.4.peg.312"/>
<keyword evidence="1" id="KW-1003">Cell membrane</keyword>
<sequence>MKVQWSLIAGMIFAILIAIFAIANVDKVAVNYLFGTAQWPLILIILGSAFFGAIISISFSMVKIYGGRRKYSQLEHTLKQREDMVAMQQEKIQHLQSEVARLEKGKPAQIEVIEE</sequence>
<keyword evidence="4 6" id="KW-0472">Membrane</keyword>